<organism evidence="6 7">
    <name type="scientific">Fructobacillus papyriferae</name>
    <dbReference type="NCBI Taxonomy" id="2713171"/>
    <lineage>
        <taxon>Bacteria</taxon>
        <taxon>Bacillati</taxon>
        <taxon>Bacillota</taxon>
        <taxon>Bacilli</taxon>
        <taxon>Lactobacillales</taxon>
        <taxon>Lactobacillaceae</taxon>
        <taxon>Fructobacillus</taxon>
    </lineage>
</organism>
<keyword evidence="7" id="KW-1185">Reference proteome</keyword>
<evidence type="ECO:0000313" key="6">
    <source>
        <dbReference type="EMBL" id="MBS9335456.1"/>
    </source>
</evidence>
<evidence type="ECO:0000256" key="3">
    <source>
        <dbReference type="ARBA" id="ARBA00023125"/>
    </source>
</evidence>
<evidence type="ECO:0000259" key="5">
    <source>
        <dbReference type="PROSITE" id="PS50931"/>
    </source>
</evidence>
<keyword evidence="2" id="KW-0805">Transcription regulation</keyword>
<reference evidence="6 7" key="1">
    <citation type="submission" date="2020-02" db="EMBL/GenBank/DDBJ databases">
        <title>Fructobacillus sp. isolated from paper mulberry of Taiwan.</title>
        <authorList>
            <person name="Lin S.-T."/>
        </authorList>
    </citation>
    <scope>NUCLEOTIDE SEQUENCE [LARGE SCALE GENOMIC DNA]</scope>
    <source>
        <strain evidence="6 7">M1-10</strain>
    </source>
</reference>
<dbReference type="EMBL" id="JAAMFI010000003">
    <property type="protein sequence ID" value="MBS9335456.1"/>
    <property type="molecule type" value="Genomic_DNA"/>
</dbReference>
<evidence type="ECO:0000256" key="2">
    <source>
        <dbReference type="ARBA" id="ARBA00023015"/>
    </source>
</evidence>
<dbReference type="PROSITE" id="PS50931">
    <property type="entry name" value="HTH_LYSR"/>
    <property type="match status" value="1"/>
</dbReference>
<sequence>MRIQDLAYYMALADLGSFSQVSKKFKISQPTVSLAIKRLEKELKTELIWRDPSRQQLTLTHSGRILQKHAAVILQEMALAETEIIKEANQKFVLGLTDLVEFAYFPAVKEHLSDHFLIHLQKRLVHSDEALSQIQKGDLDAAFITGDLSEDSNLIEEKLTILDIPHPALHLYNEKNLPPFRLSFVYLKDRLDDSDLSAILTELQHAIWRSSKEDFTLIKKTEDDPKV</sequence>
<dbReference type="Proteomes" id="UP001519418">
    <property type="component" value="Unassembled WGS sequence"/>
</dbReference>
<dbReference type="InterPro" id="IPR036390">
    <property type="entry name" value="WH_DNA-bd_sf"/>
</dbReference>
<protein>
    <submittedName>
        <fullName evidence="6">LysR family transcriptional regulator</fullName>
    </submittedName>
</protein>
<dbReference type="InterPro" id="IPR036388">
    <property type="entry name" value="WH-like_DNA-bd_sf"/>
</dbReference>
<name>A0ABS5QQR4_9LACO</name>
<dbReference type="InterPro" id="IPR000847">
    <property type="entry name" value="LysR_HTH_N"/>
</dbReference>
<comment type="similarity">
    <text evidence="1">Belongs to the LysR transcriptional regulatory family.</text>
</comment>
<feature type="domain" description="HTH lysR-type" evidence="5">
    <location>
        <begin position="1"/>
        <end position="58"/>
    </location>
</feature>
<dbReference type="Pfam" id="PF00126">
    <property type="entry name" value="HTH_1"/>
    <property type="match status" value="1"/>
</dbReference>
<comment type="caution">
    <text evidence="6">The sequence shown here is derived from an EMBL/GenBank/DDBJ whole genome shotgun (WGS) entry which is preliminary data.</text>
</comment>
<dbReference type="RefSeq" id="WP_213820050.1">
    <property type="nucleotide sequence ID" value="NZ_JAAMFI010000003.1"/>
</dbReference>
<keyword evidence="3" id="KW-0238">DNA-binding</keyword>
<accession>A0ABS5QQR4</accession>
<dbReference type="PANTHER" id="PTHR30126">
    <property type="entry name" value="HTH-TYPE TRANSCRIPTIONAL REGULATOR"/>
    <property type="match status" value="1"/>
</dbReference>
<keyword evidence="4" id="KW-0804">Transcription</keyword>
<dbReference type="Gene3D" id="1.10.10.10">
    <property type="entry name" value="Winged helix-like DNA-binding domain superfamily/Winged helix DNA-binding domain"/>
    <property type="match status" value="1"/>
</dbReference>
<dbReference type="SUPFAM" id="SSF46785">
    <property type="entry name" value="Winged helix' DNA-binding domain"/>
    <property type="match status" value="1"/>
</dbReference>
<evidence type="ECO:0000256" key="4">
    <source>
        <dbReference type="ARBA" id="ARBA00023163"/>
    </source>
</evidence>
<proteinExistence type="inferred from homology"/>
<evidence type="ECO:0000313" key="7">
    <source>
        <dbReference type="Proteomes" id="UP001519418"/>
    </source>
</evidence>
<dbReference type="PANTHER" id="PTHR30126:SF40">
    <property type="entry name" value="HTH-TYPE TRANSCRIPTIONAL REGULATOR GLTR"/>
    <property type="match status" value="1"/>
</dbReference>
<evidence type="ECO:0000256" key="1">
    <source>
        <dbReference type="ARBA" id="ARBA00009437"/>
    </source>
</evidence>
<gene>
    <name evidence="6" type="ORF">G6R27_05375</name>
</gene>